<dbReference type="InterPro" id="IPR000757">
    <property type="entry name" value="Beta-glucanase-like"/>
</dbReference>
<dbReference type="Pfam" id="PF00722">
    <property type="entry name" value="Glyco_hydro_16"/>
    <property type="match status" value="1"/>
</dbReference>
<evidence type="ECO:0000256" key="1">
    <source>
        <dbReference type="ARBA" id="ARBA00006865"/>
    </source>
</evidence>
<name>A0A3G8JKU3_9ACTN</name>
<protein>
    <submittedName>
        <fullName evidence="3">Beta-glucanase</fullName>
        <ecNumber evidence="3">3.2.1.73</ecNumber>
    </submittedName>
</protein>
<keyword evidence="3" id="KW-0326">Glycosidase</keyword>
<sequence>MMSRPVTRGTLAALSAIVLGTTACTIPFGDASAEDTRQPAYFVDEFDGPARPLRGAWIAETGGGGWGNNEAQVYSDSTDNVRIDGAGHLAITARRVGDTITSARLTTQGRFSMTYGRVEARISLPAGAGLHPAFWMLGDGIDRVGWPEAGEIDIIETINQATEYHTGIHAPQTSSRRGQTVSASGRPPSALPGTFHTYWMEKSPGRIETGIDDTTVFTATPADLAADSRWVFDSPFHLLFTLAVGGNWPGDPETAALPATMLVDSVRVSRS</sequence>
<keyword evidence="4" id="KW-1185">Reference proteome</keyword>
<dbReference type="KEGG" id="gom:D7316_02307"/>
<reference evidence="3 4" key="1">
    <citation type="submission" date="2018-11" db="EMBL/GenBank/DDBJ databases">
        <title>Gordonia insulae sp. nov., isolated from an island soil.</title>
        <authorList>
            <person name="Kim Y.S."/>
            <person name="Kim S.B."/>
        </authorList>
    </citation>
    <scope>NUCLEOTIDE SEQUENCE [LARGE SCALE GENOMIC DNA]</scope>
    <source>
        <strain evidence="3 4">MMS17-SY073</strain>
    </source>
</reference>
<dbReference type="Proteomes" id="UP000271469">
    <property type="component" value="Chromosome"/>
</dbReference>
<accession>A0A3G8JKU3</accession>
<dbReference type="PANTHER" id="PTHR10963">
    <property type="entry name" value="GLYCOSYL HYDROLASE-RELATED"/>
    <property type="match status" value="1"/>
</dbReference>
<keyword evidence="3" id="KW-0378">Hydrolase</keyword>
<dbReference type="EMBL" id="CP033972">
    <property type="protein sequence ID" value="AZG45707.1"/>
    <property type="molecule type" value="Genomic_DNA"/>
</dbReference>
<dbReference type="SUPFAM" id="SSF49899">
    <property type="entry name" value="Concanavalin A-like lectins/glucanases"/>
    <property type="match status" value="1"/>
</dbReference>
<feature type="domain" description="GH16" evidence="2">
    <location>
        <begin position="26"/>
        <end position="271"/>
    </location>
</feature>
<dbReference type="CDD" id="cd08023">
    <property type="entry name" value="GH16_laminarinase_like"/>
    <property type="match status" value="1"/>
</dbReference>
<evidence type="ECO:0000259" key="2">
    <source>
        <dbReference type="PROSITE" id="PS51762"/>
    </source>
</evidence>
<dbReference type="GO" id="GO:0042972">
    <property type="term" value="F:licheninase activity"/>
    <property type="evidence" value="ECO:0007669"/>
    <property type="project" value="UniProtKB-EC"/>
</dbReference>
<dbReference type="GO" id="GO:0005975">
    <property type="term" value="P:carbohydrate metabolic process"/>
    <property type="evidence" value="ECO:0007669"/>
    <property type="project" value="InterPro"/>
</dbReference>
<dbReference type="PROSITE" id="PS51257">
    <property type="entry name" value="PROKAR_LIPOPROTEIN"/>
    <property type="match status" value="1"/>
</dbReference>
<dbReference type="AlphaFoldDB" id="A0A3G8JKU3"/>
<dbReference type="EC" id="3.2.1.73" evidence="3"/>
<comment type="similarity">
    <text evidence="1">Belongs to the glycosyl hydrolase 16 family.</text>
</comment>
<evidence type="ECO:0000313" key="3">
    <source>
        <dbReference type="EMBL" id="AZG45707.1"/>
    </source>
</evidence>
<evidence type="ECO:0000313" key="4">
    <source>
        <dbReference type="Proteomes" id="UP000271469"/>
    </source>
</evidence>
<dbReference type="PANTHER" id="PTHR10963:SF55">
    <property type="entry name" value="GLYCOSIDE HYDROLASE FAMILY 16 PROTEIN"/>
    <property type="match status" value="1"/>
</dbReference>
<dbReference type="Gene3D" id="2.60.120.200">
    <property type="match status" value="1"/>
</dbReference>
<proteinExistence type="inferred from homology"/>
<gene>
    <name evidence="3" type="primary">bglA_3</name>
    <name evidence="3" type="ORF">D7316_02307</name>
</gene>
<dbReference type="PROSITE" id="PS51762">
    <property type="entry name" value="GH16_2"/>
    <property type="match status" value="1"/>
</dbReference>
<organism evidence="3 4">
    <name type="scientific">Gordonia insulae</name>
    <dbReference type="NCBI Taxonomy" id="2420509"/>
    <lineage>
        <taxon>Bacteria</taxon>
        <taxon>Bacillati</taxon>
        <taxon>Actinomycetota</taxon>
        <taxon>Actinomycetes</taxon>
        <taxon>Mycobacteriales</taxon>
        <taxon>Gordoniaceae</taxon>
        <taxon>Gordonia</taxon>
    </lineage>
</organism>
<dbReference type="InterPro" id="IPR013320">
    <property type="entry name" value="ConA-like_dom_sf"/>
</dbReference>
<dbReference type="InterPro" id="IPR050546">
    <property type="entry name" value="Glycosyl_Hydrlase_16"/>
</dbReference>